<gene>
    <name evidence="3" type="ORF">OCV47_10585</name>
</gene>
<name>A0ABT2SMT8_9FIRM</name>
<dbReference type="Pfam" id="PF06114">
    <property type="entry name" value="Peptidase_M78"/>
    <property type="match status" value="1"/>
</dbReference>
<dbReference type="Proteomes" id="UP001652338">
    <property type="component" value="Unassembled WGS sequence"/>
</dbReference>
<dbReference type="InterPro" id="IPR018873">
    <property type="entry name" value="KilA-N_DNA-bd_domain"/>
</dbReference>
<comment type="caution">
    <text evidence="3">The sequence shown here is derived from an EMBL/GenBank/DDBJ whole genome shotgun (WGS) entry which is preliminary data.</text>
</comment>
<keyword evidence="4" id="KW-1185">Reference proteome</keyword>
<dbReference type="EMBL" id="JAOQKE010000013">
    <property type="protein sequence ID" value="MCU6725791.1"/>
    <property type="molecule type" value="Genomic_DNA"/>
</dbReference>
<dbReference type="Pfam" id="PF10543">
    <property type="entry name" value="ORF6N"/>
    <property type="match status" value="1"/>
</dbReference>
<reference evidence="3 4" key="1">
    <citation type="journal article" date="2021" name="ISME Commun">
        <title>Automated analysis of genomic sequences facilitates high-throughput and comprehensive description of bacteria.</title>
        <authorList>
            <person name="Hitch T.C.A."/>
        </authorList>
    </citation>
    <scope>NUCLEOTIDE SEQUENCE [LARGE SCALE GENOMIC DNA]</scope>
    <source>
        <strain evidence="3 4">Sanger_29</strain>
    </source>
</reference>
<dbReference type="RefSeq" id="WP_262655084.1">
    <property type="nucleotide sequence ID" value="NZ_JAOQKE010000013.1"/>
</dbReference>
<protein>
    <submittedName>
        <fullName evidence="3">ORF6N domain-containing protein</fullName>
    </submittedName>
</protein>
<accession>A0ABT2SMT8</accession>
<feature type="domain" description="IrrE N-terminal-like" evidence="1">
    <location>
        <begin position="157"/>
        <end position="226"/>
    </location>
</feature>
<evidence type="ECO:0000313" key="4">
    <source>
        <dbReference type="Proteomes" id="UP001652338"/>
    </source>
</evidence>
<organism evidence="3 4">
    <name type="scientific">Muricoprocola aceti</name>
    <dbReference type="NCBI Taxonomy" id="2981772"/>
    <lineage>
        <taxon>Bacteria</taxon>
        <taxon>Bacillati</taxon>
        <taxon>Bacillota</taxon>
        <taxon>Clostridia</taxon>
        <taxon>Lachnospirales</taxon>
        <taxon>Lachnospiraceae</taxon>
        <taxon>Muricoprocola</taxon>
    </lineage>
</organism>
<evidence type="ECO:0000313" key="3">
    <source>
        <dbReference type="EMBL" id="MCU6725791.1"/>
    </source>
</evidence>
<proteinExistence type="predicted"/>
<evidence type="ECO:0000259" key="2">
    <source>
        <dbReference type="Pfam" id="PF10543"/>
    </source>
</evidence>
<sequence length="240" mass="28229">MHDLKVTEYHGIRVLTSAQVAQMYETDTKTISYNFSYNKRKYIEGKHYIKLEGTELKEFKASREIPDCHKFSAHLYLWTEKGALLNAKSLNTDKAWQAYDYLVDFYFRAREQKQEKEKNEVVPTTTSTEKIKEEDILPVMKEPIAVFRNLMAFADVNGIQIKMKSLQHHNSMMYDKRIAVRENQSFERVTYEIAYELAHYCIHHKDGNLINSPLEKDYNGQAERAAVMMIHMLDVKAQRC</sequence>
<dbReference type="InterPro" id="IPR010359">
    <property type="entry name" value="IrrE_HExxH"/>
</dbReference>
<evidence type="ECO:0000259" key="1">
    <source>
        <dbReference type="Pfam" id="PF06114"/>
    </source>
</evidence>
<dbReference type="Gene3D" id="1.10.10.2910">
    <property type="match status" value="1"/>
</dbReference>
<feature type="domain" description="KilA-N DNA-binding" evidence="2">
    <location>
        <begin position="5"/>
        <end position="88"/>
    </location>
</feature>